<name>A0A3G8ZLD6_9ACTN</name>
<reference evidence="1 2" key="1">
    <citation type="submission" date="2018-11" db="EMBL/GenBank/DDBJ databases">
        <authorList>
            <person name="Da X."/>
        </authorList>
    </citation>
    <scope>NUCLEOTIDE SEQUENCE [LARGE SCALE GENOMIC DNA]</scope>
    <source>
        <strain evidence="1 2">S14-144</strain>
    </source>
</reference>
<dbReference type="EMBL" id="CP034170">
    <property type="protein sequence ID" value="AZI58142.1"/>
    <property type="molecule type" value="Genomic_DNA"/>
</dbReference>
<dbReference type="RefSeq" id="WP_124799051.1">
    <property type="nucleotide sequence ID" value="NZ_CP034170.1"/>
</dbReference>
<organism evidence="1 2">
    <name type="scientific">Nakamurella antarctica</name>
    <dbReference type="NCBI Taxonomy" id="1902245"/>
    <lineage>
        <taxon>Bacteria</taxon>
        <taxon>Bacillati</taxon>
        <taxon>Actinomycetota</taxon>
        <taxon>Actinomycetes</taxon>
        <taxon>Nakamurellales</taxon>
        <taxon>Nakamurellaceae</taxon>
        <taxon>Nakamurella</taxon>
    </lineage>
</organism>
<dbReference type="Proteomes" id="UP000268084">
    <property type="component" value="Chromosome"/>
</dbReference>
<protein>
    <submittedName>
        <fullName evidence="1">Uncharacterized protein</fullName>
    </submittedName>
</protein>
<reference evidence="1 2" key="2">
    <citation type="submission" date="2018-12" db="EMBL/GenBank/DDBJ databases">
        <title>Nakamurella antarcticus sp. nov., isolated from Antarctica South Shetland Islands soil.</title>
        <authorList>
            <person name="Peng F."/>
        </authorList>
    </citation>
    <scope>NUCLEOTIDE SEQUENCE [LARGE SCALE GENOMIC DNA]</scope>
    <source>
        <strain evidence="1 2">S14-144</strain>
    </source>
</reference>
<gene>
    <name evidence="1" type="ORF">EH165_08315</name>
</gene>
<accession>A0A3G8ZLD6</accession>
<proteinExistence type="predicted"/>
<sequence>MSDLEFDSTQVRYTAESLSDVQDVLNQISSFQDPALPMGALFGSGGLAMQAQAVLLERAFDAHQFAAAAAAHASELSVILADAALRFDCLEGS</sequence>
<evidence type="ECO:0000313" key="1">
    <source>
        <dbReference type="EMBL" id="AZI58142.1"/>
    </source>
</evidence>
<dbReference type="AlphaFoldDB" id="A0A3G8ZLD6"/>
<keyword evidence="2" id="KW-1185">Reference proteome</keyword>
<evidence type="ECO:0000313" key="2">
    <source>
        <dbReference type="Proteomes" id="UP000268084"/>
    </source>
</evidence>
<dbReference type="KEGG" id="nak:EH165_08315"/>